<reference evidence="2 3" key="1">
    <citation type="submission" date="2018-03" db="EMBL/GenBank/DDBJ databases">
        <title>Genomic Encyclopedia of Archaeal and Bacterial Type Strains, Phase II (KMG-II): from individual species to whole genera.</title>
        <authorList>
            <person name="Goeker M."/>
        </authorList>
    </citation>
    <scope>NUCLEOTIDE SEQUENCE [LARGE SCALE GENOMIC DNA]</scope>
    <source>
        <strain evidence="2 3">DSM 13175</strain>
    </source>
</reference>
<comment type="caution">
    <text evidence="2">The sequence shown here is derived from an EMBL/GenBank/DDBJ whole genome shotgun (WGS) entry which is preliminary data.</text>
</comment>
<dbReference type="OrthoDB" id="2168772at2"/>
<keyword evidence="3" id="KW-1185">Reference proteome</keyword>
<evidence type="ECO:0000256" key="1">
    <source>
        <dbReference type="SAM" id="Phobius"/>
    </source>
</evidence>
<name>A0A2T0W5B7_9LACT</name>
<accession>A0A2T0W5B7</accession>
<dbReference type="AlphaFoldDB" id="A0A2T0W5B7"/>
<keyword evidence="1" id="KW-0472">Membrane</keyword>
<organism evidence="2 3">
    <name type="scientific">Alkalibacterium olivapovliticus</name>
    <dbReference type="NCBI Taxonomy" id="99907"/>
    <lineage>
        <taxon>Bacteria</taxon>
        <taxon>Bacillati</taxon>
        <taxon>Bacillota</taxon>
        <taxon>Bacilli</taxon>
        <taxon>Lactobacillales</taxon>
        <taxon>Carnobacteriaceae</taxon>
        <taxon>Alkalibacterium</taxon>
    </lineage>
</organism>
<proteinExistence type="predicted"/>
<keyword evidence="1" id="KW-0812">Transmembrane</keyword>
<dbReference type="RefSeq" id="WP_106194809.1">
    <property type="nucleotide sequence ID" value="NZ_PVTO01000020.1"/>
</dbReference>
<keyword evidence="1" id="KW-1133">Transmembrane helix</keyword>
<sequence>MLLLVGLALIVYGYISFKYSDKKKTGHHRAGTDSQFPEWFPKLHKVGGLLFIIMGLLLCLTYFII</sequence>
<evidence type="ECO:0000313" key="2">
    <source>
        <dbReference type="EMBL" id="PRY80972.1"/>
    </source>
</evidence>
<evidence type="ECO:0000313" key="3">
    <source>
        <dbReference type="Proteomes" id="UP000238205"/>
    </source>
</evidence>
<dbReference type="Proteomes" id="UP000238205">
    <property type="component" value="Unassembled WGS sequence"/>
</dbReference>
<dbReference type="EMBL" id="PVTO01000020">
    <property type="protein sequence ID" value="PRY80972.1"/>
    <property type="molecule type" value="Genomic_DNA"/>
</dbReference>
<gene>
    <name evidence="2" type="ORF">CLV38_12033</name>
</gene>
<protein>
    <submittedName>
        <fullName evidence="2">Uncharacterized protein</fullName>
    </submittedName>
</protein>
<feature type="transmembrane region" description="Helical" evidence="1">
    <location>
        <begin position="46"/>
        <end position="64"/>
    </location>
</feature>